<evidence type="ECO:0000313" key="3">
    <source>
        <dbReference type="Proteomes" id="UP000620124"/>
    </source>
</evidence>
<feature type="domain" description="NADH:flavin oxidoreductase/NADH oxidase N-terminal" evidence="1">
    <location>
        <begin position="61"/>
        <end position="122"/>
    </location>
</feature>
<sequence>MSKLEKAFAREEFRVTDAVHAKAILAVEGLPFVSASDVLIAGQPTPRPLTVEEIHEYIQMVHAANGYFLDQFLHDTTNIPTDAYGGSIENRTRLPLGMTEGVFKAGGQKKTGFRISLGGTYNEPRVDGTESVDVVKDGYSNDFIRAIWGDLRLIGGGGYTREIALAAAEEKGDLVAFARQYIANPDLPFFLLHDIALAVGNRATPVESRAYSPSLVLVTACSDVWILLGL</sequence>
<dbReference type="InterPro" id="IPR013785">
    <property type="entry name" value="Aldolase_TIM"/>
</dbReference>
<proteinExistence type="predicted"/>
<protein>
    <submittedName>
        <fullName evidence="2">NADH:flavin oxidoreductase/NADH oxidase</fullName>
    </submittedName>
</protein>
<comment type="caution">
    <text evidence="2">The sequence shown here is derived from an EMBL/GenBank/DDBJ whole genome shotgun (WGS) entry which is preliminary data.</text>
</comment>
<dbReference type="PANTHER" id="PTHR22893">
    <property type="entry name" value="NADH OXIDOREDUCTASE-RELATED"/>
    <property type="match status" value="1"/>
</dbReference>
<dbReference type="OrthoDB" id="276546at2759"/>
<dbReference type="AlphaFoldDB" id="A0A8H6WS97"/>
<dbReference type="PANTHER" id="PTHR22893:SF91">
    <property type="entry name" value="NADPH DEHYDROGENASE 2-RELATED"/>
    <property type="match status" value="1"/>
</dbReference>
<dbReference type="InterPro" id="IPR001155">
    <property type="entry name" value="OxRdtase_FMN_N"/>
</dbReference>
<dbReference type="EMBL" id="JACAZI010000053">
    <property type="protein sequence ID" value="KAF7325338.1"/>
    <property type="molecule type" value="Genomic_DNA"/>
</dbReference>
<reference evidence="2" key="1">
    <citation type="submission" date="2020-05" db="EMBL/GenBank/DDBJ databases">
        <title>Mycena genomes resolve the evolution of fungal bioluminescence.</title>
        <authorList>
            <person name="Tsai I.J."/>
        </authorList>
    </citation>
    <scope>NUCLEOTIDE SEQUENCE</scope>
    <source>
        <strain evidence="2">CCC161011</strain>
    </source>
</reference>
<keyword evidence="3" id="KW-1185">Reference proteome</keyword>
<gene>
    <name evidence="2" type="ORF">MVEN_02634500</name>
</gene>
<dbReference type="Pfam" id="PF00724">
    <property type="entry name" value="Oxidored_FMN"/>
    <property type="match status" value="1"/>
</dbReference>
<dbReference type="InterPro" id="IPR045247">
    <property type="entry name" value="Oye-like"/>
</dbReference>
<dbReference type="Gene3D" id="3.20.20.70">
    <property type="entry name" value="Aldolase class I"/>
    <property type="match status" value="1"/>
</dbReference>
<dbReference type="Proteomes" id="UP000620124">
    <property type="component" value="Unassembled WGS sequence"/>
</dbReference>
<name>A0A8H6WS97_9AGAR</name>
<accession>A0A8H6WS97</accession>
<evidence type="ECO:0000313" key="2">
    <source>
        <dbReference type="EMBL" id="KAF7325338.1"/>
    </source>
</evidence>
<dbReference type="GO" id="GO:0016491">
    <property type="term" value="F:oxidoreductase activity"/>
    <property type="evidence" value="ECO:0007669"/>
    <property type="project" value="InterPro"/>
</dbReference>
<evidence type="ECO:0000259" key="1">
    <source>
        <dbReference type="Pfam" id="PF00724"/>
    </source>
</evidence>
<dbReference type="SUPFAM" id="SSF51395">
    <property type="entry name" value="FMN-linked oxidoreductases"/>
    <property type="match status" value="1"/>
</dbReference>
<organism evidence="2 3">
    <name type="scientific">Mycena venus</name>
    <dbReference type="NCBI Taxonomy" id="2733690"/>
    <lineage>
        <taxon>Eukaryota</taxon>
        <taxon>Fungi</taxon>
        <taxon>Dikarya</taxon>
        <taxon>Basidiomycota</taxon>
        <taxon>Agaricomycotina</taxon>
        <taxon>Agaricomycetes</taxon>
        <taxon>Agaricomycetidae</taxon>
        <taxon>Agaricales</taxon>
        <taxon>Marasmiineae</taxon>
        <taxon>Mycenaceae</taxon>
        <taxon>Mycena</taxon>
    </lineage>
</organism>
<dbReference type="GO" id="GO:0010181">
    <property type="term" value="F:FMN binding"/>
    <property type="evidence" value="ECO:0007669"/>
    <property type="project" value="InterPro"/>
</dbReference>